<feature type="transmembrane region" description="Helical" evidence="7">
    <location>
        <begin position="439"/>
        <end position="461"/>
    </location>
</feature>
<feature type="transmembrane region" description="Helical" evidence="7">
    <location>
        <begin position="481"/>
        <end position="501"/>
    </location>
</feature>
<feature type="transmembrane region" description="Helical" evidence="7">
    <location>
        <begin position="550"/>
        <end position="576"/>
    </location>
</feature>
<evidence type="ECO:0000256" key="3">
    <source>
        <dbReference type="ARBA" id="ARBA00022692"/>
    </source>
</evidence>
<feature type="transmembrane region" description="Helical" evidence="7">
    <location>
        <begin position="407"/>
        <end position="427"/>
    </location>
</feature>
<keyword evidence="4 7" id="KW-0732">Signal</keyword>
<evidence type="ECO:0000256" key="2">
    <source>
        <dbReference type="ARBA" id="ARBA00005227"/>
    </source>
</evidence>
<keyword evidence="3 7" id="KW-0812">Transmembrane</keyword>
<accession>A0A7S3LBT7</accession>
<feature type="region of interest" description="Disordered" evidence="8">
    <location>
        <begin position="699"/>
        <end position="733"/>
    </location>
</feature>
<reference evidence="9" key="1">
    <citation type="submission" date="2021-01" db="EMBL/GenBank/DDBJ databases">
        <authorList>
            <person name="Corre E."/>
            <person name="Pelletier E."/>
            <person name="Niang G."/>
            <person name="Scheremetjew M."/>
            <person name="Finn R."/>
            <person name="Kale V."/>
            <person name="Holt S."/>
            <person name="Cochrane G."/>
            <person name="Meng A."/>
            <person name="Brown T."/>
            <person name="Cohen L."/>
        </authorList>
    </citation>
    <scope>NUCLEOTIDE SEQUENCE</scope>
    <source>
        <strain evidence="9">CCMP127</strain>
    </source>
</reference>
<feature type="transmembrane region" description="Helical" evidence="7">
    <location>
        <begin position="304"/>
        <end position="326"/>
    </location>
</feature>
<feature type="compositionally biased region" description="Basic and acidic residues" evidence="8">
    <location>
        <begin position="699"/>
        <end position="709"/>
    </location>
</feature>
<evidence type="ECO:0000256" key="1">
    <source>
        <dbReference type="ARBA" id="ARBA00004141"/>
    </source>
</evidence>
<dbReference type="GO" id="GO:0072657">
    <property type="term" value="P:protein localization to membrane"/>
    <property type="evidence" value="ECO:0007669"/>
    <property type="project" value="TreeGrafter"/>
</dbReference>
<dbReference type="PANTHER" id="PTHR10766:SF111">
    <property type="entry name" value="TRANSMEMBRANE 9 SUPERFAMILY MEMBER 2"/>
    <property type="match status" value="1"/>
</dbReference>
<dbReference type="EMBL" id="HBIM01020582">
    <property type="protein sequence ID" value="CAE0418543.1"/>
    <property type="molecule type" value="Transcribed_RNA"/>
</dbReference>
<feature type="signal peptide" evidence="7">
    <location>
        <begin position="1"/>
        <end position="23"/>
    </location>
</feature>
<evidence type="ECO:0000256" key="7">
    <source>
        <dbReference type="RuleBase" id="RU363079"/>
    </source>
</evidence>
<keyword evidence="6 7" id="KW-0472">Membrane</keyword>
<feature type="transmembrane region" description="Helical" evidence="7">
    <location>
        <begin position="588"/>
        <end position="605"/>
    </location>
</feature>
<evidence type="ECO:0000313" key="9">
    <source>
        <dbReference type="EMBL" id="CAE0418543.1"/>
    </source>
</evidence>
<feature type="chain" id="PRO_5031599183" description="Transmembrane 9 superfamily member" evidence="7">
    <location>
        <begin position="24"/>
        <end position="733"/>
    </location>
</feature>
<feature type="transmembrane region" description="Helical" evidence="7">
    <location>
        <begin position="658"/>
        <end position="691"/>
    </location>
</feature>
<evidence type="ECO:0000256" key="8">
    <source>
        <dbReference type="SAM" id="MobiDB-lite"/>
    </source>
</evidence>
<evidence type="ECO:0000256" key="6">
    <source>
        <dbReference type="ARBA" id="ARBA00023136"/>
    </source>
</evidence>
<feature type="transmembrane region" description="Helical" evidence="7">
    <location>
        <begin position="371"/>
        <end position="395"/>
    </location>
</feature>
<name>A0A7S3LBT7_9STRA</name>
<proteinExistence type="inferred from homology"/>
<dbReference type="Pfam" id="PF02990">
    <property type="entry name" value="EMP70"/>
    <property type="match status" value="1"/>
</dbReference>
<protein>
    <recommendedName>
        <fullName evidence="7">Transmembrane 9 superfamily member</fullName>
    </recommendedName>
</protein>
<keyword evidence="5 7" id="KW-1133">Transmembrane helix</keyword>
<dbReference type="GO" id="GO:0016020">
    <property type="term" value="C:membrane"/>
    <property type="evidence" value="ECO:0007669"/>
    <property type="project" value="UniProtKB-SubCell"/>
</dbReference>
<organism evidence="9">
    <name type="scientific">Amphora coffeiformis</name>
    <dbReference type="NCBI Taxonomy" id="265554"/>
    <lineage>
        <taxon>Eukaryota</taxon>
        <taxon>Sar</taxon>
        <taxon>Stramenopiles</taxon>
        <taxon>Ochrophyta</taxon>
        <taxon>Bacillariophyta</taxon>
        <taxon>Bacillariophyceae</taxon>
        <taxon>Bacillariophycidae</taxon>
        <taxon>Thalassiophysales</taxon>
        <taxon>Catenulaceae</taxon>
        <taxon>Amphora</taxon>
    </lineage>
</organism>
<evidence type="ECO:0000256" key="4">
    <source>
        <dbReference type="ARBA" id="ARBA00022729"/>
    </source>
</evidence>
<dbReference type="AlphaFoldDB" id="A0A7S3LBT7"/>
<evidence type="ECO:0000256" key="5">
    <source>
        <dbReference type="ARBA" id="ARBA00022989"/>
    </source>
</evidence>
<dbReference type="PANTHER" id="PTHR10766">
    <property type="entry name" value="TRANSMEMBRANE 9 SUPERFAMILY PROTEIN"/>
    <property type="match status" value="1"/>
</dbReference>
<gene>
    <name evidence="9" type="ORF">ACOF00016_LOCUS15416</name>
</gene>
<feature type="transmembrane region" description="Helical" evidence="7">
    <location>
        <begin position="617"/>
        <end position="642"/>
    </location>
</feature>
<comment type="subcellular location">
    <subcellularLocation>
        <location evidence="1">Membrane</location>
        <topology evidence="1">Multi-pass membrane protein</topology>
    </subcellularLocation>
</comment>
<sequence>MMRSLDLSNVLLFLMATTRSIHAIYVSYDDAKAYREGDLIPFVYNKLTSSRTMASMDLSLLETCGSKLVESTAKYDAQGRWSQAIQALHGDVYRSGPLYEIRALEDAYCEQLCVLDLDGPVQYMWQDAVRDGYHYNTEIDGMPVASRSEDDFTITTRYWGGSPLGRTGANQDGRTMQFDGTEEDDVYVYNHWNIEMVYEQIDADHIQVIRTTVQPYSIRHQFRDDALGVNIFNPIGSCVENADNPDHTDYTMVADRPPQKAAGKVLFTYDVIWREYEGDSKKPAKKRWNVFLTLDGAIPLRYQMASIVFSVLVNVAIWGTLVVWVLRDLSYRPHYEASDETDGGLTEKEKAEVALWPLSERVFVPPRRAPNLLAVFMGVGTHLLLTSILFLIFFRLGIVNQSLGARMITPVVIMAVVTTPAAGYVTARLCRMFGSPWQMSLFMSFLTAILYPLTGIISVGFCYDVFPGPLAPSYQVLNKSLPIIFVWIWIMIPLTVGGGWFGHRAGSLQAFPITTNLDIADLEICIEDEVPSDTWIGFGYRCWKAVRTPFLFILGGVLPVLCGFAAFSYGVAGPIFLGYYTSTKLATLAPYFLFLLCSAGVAVLMQYRQLRIQQHAWWWAAFVTGSSSGLHIWLLALSWLFFNTASEEVSAGTFATHLFWFAFIGFGVAILCGSVAVAACLLFHIIMYRLVTSKGERQPMLDDHDHDGDNASDEVAWEDHQVPHQDDDDLEEE</sequence>
<comment type="similarity">
    <text evidence="2 7">Belongs to the nonaspanin (TM9SF) (TC 9.A.2) family.</text>
</comment>
<dbReference type="GO" id="GO:0005737">
    <property type="term" value="C:cytoplasm"/>
    <property type="evidence" value="ECO:0007669"/>
    <property type="project" value="UniProtKB-ARBA"/>
</dbReference>
<dbReference type="InterPro" id="IPR004240">
    <property type="entry name" value="EMP70"/>
</dbReference>